<evidence type="ECO:0000256" key="1">
    <source>
        <dbReference type="SAM" id="MobiDB-lite"/>
    </source>
</evidence>
<sequence>MRILSAAVAIVLGAVALLVGIGQKTFWAPSETLTASVSGLPDAPLTVIEPAVADVHDEPVEITVESPAEFNVMLGRSGDVDAWVEGAAVNRVTGIDAENVAVQTEHVEGEATVPSPAQSDLWVATDKVDQQTTHTWTEPAEGDWSLLLAVDGEQPAPVDITFEWPNDAGTPFALALIIIGALLLLLGLIRLIMPGGKSGGQADARTPEPQDGTNGGSSAGGVARRVVAAVAALGLGLGGASAAHATPSEDASESAAPSESASATPSEPAESAPAEDEGTADTSEEEGYPVVLETQLERILQNVSETVAAGDEEQNVDALRPRTNGTALALRALNYEQRKDGLEVDPAEPVAAGPILSAAVTTDTAWPRTVIAVTQVEGSAFPRVLTLKQESPRENYELVNNVPMLPGTSFPGIAVGDPAVKPLDPAEENGLLASPDAALAGLSQYLSDPAAAEKDLFADSVFIDRVHQAQEAVRDNEDNREFARVNFERGVDVSETNVLATPDGGAIVTAAIDSRMLTTPAEDGGTVSLVDELHIEMAGGDSTTGTATFSYTDTVALYIPASGSKDKIQVIAGDTTLKSVTIDE</sequence>
<comment type="caution">
    <text evidence="3">The sequence shown here is derived from an EMBL/GenBank/DDBJ whole genome shotgun (WGS) entry which is preliminary data.</text>
</comment>
<feature type="compositionally biased region" description="Acidic residues" evidence="1">
    <location>
        <begin position="273"/>
        <end position="286"/>
    </location>
</feature>
<evidence type="ECO:0000256" key="2">
    <source>
        <dbReference type="SAM" id="Phobius"/>
    </source>
</evidence>
<feature type="region of interest" description="Disordered" evidence="1">
    <location>
        <begin position="240"/>
        <end position="286"/>
    </location>
</feature>
<accession>A0ABP7CPW5</accession>
<keyword evidence="2" id="KW-1133">Transmembrane helix</keyword>
<proteinExistence type="predicted"/>
<protein>
    <recommendedName>
        <fullName evidence="5">Glycosyl transferase</fullName>
    </recommendedName>
</protein>
<feature type="compositionally biased region" description="Low complexity" evidence="1">
    <location>
        <begin position="240"/>
        <end position="272"/>
    </location>
</feature>
<evidence type="ECO:0008006" key="5">
    <source>
        <dbReference type="Google" id="ProtNLM"/>
    </source>
</evidence>
<organism evidence="3 4">
    <name type="scientific">Zhihengliuella alba</name>
    <dbReference type="NCBI Taxonomy" id="547018"/>
    <lineage>
        <taxon>Bacteria</taxon>
        <taxon>Bacillati</taxon>
        <taxon>Actinomycetota</taxon>
        <taxon>Actinomycetes</taxon>
        <taxon>Micrococcales</taxon>
        <taxon>Micrococcaceae</taxon>
        <taxon>Zhihengliuella</taxon>
    </lineage>
</organism>
<feature type="transmembrane region" description="Helical" evidence="2">
    <location>
        <begin position="172"/>
        <end position="192"/>
    </location>
</feature>
<name>A0ABP7CPW5_9MICC</name>
<evidence type="ECO:0000313" key="4">
    <source>
        <dbReference type="Proteomes" id="UP001501536"/>
    </source>
</evidence>
<reference evidence="4" key="1">
    <citation type="journal article" date="2019" name="Int. J. Syst. Evol. Microbiol.">
        <title>The Global Catalogue of Microorganisms (GCM) 10K type strain sequencing project: providing services to taxonomists for standard genome sequencing and annotation.</title>
        <authorList>
            <consortium name="The Broad Institute Genomics Platform"/>
            <consortium name="The Broad Institute Genome Sequencing Center for Infectious Disease"/>
            <person name="Wu L."/>
            <person name="Ma J."/>
        </authorList>
    </citation>
    <scope>NUCLEOTIDE SEQUENCE [LARGE SCALE GENOMIC DNA]</scope>
    <source>
        <strain evidence="4">JCM 16961</strain>
    </source>
</reference>
<keyword evidence="2" id="KW-0472">Membrane</keyword>
<dbReference type="RefSeq" id="WP_344878516.1">
    <property type="nucleotide sequence ID" value="NZ_BAABCJ010000001.1"/>
</dbReference>
<dbReference type="Proteomes" id="UP001501536">
    <property type="component" value="Unassembled WGS sequence"/>
</dbReference>
<gene>
    <name evidence="3" type="ORF">GCM10022377_01350</name>
</gene>
<keyword evidence="2" id="KW-0812">Transmembrane</keyword>
<feature type="region of interest" description="Disordered" evidence="1">
    <location>
        <begin position="196"/>
        <end position="220"/>
    </location>
</feature>
<keyword evidence="4" id="KW-1185">Reference proteome</keyword>
<evidence type="ECO:0000313" key="3">
    <source>
        <dbReference type="EMBL" id="GAA3692650.1"/>
    </source>
</evidence>
<dbReference type="EMBL" id="BAABCJ010000001">
    <property type="protein sequence ID" value="GAA3692650.1"/>
    <property type="molecule type" value="Genomic_DNA"/>
</dbReference>